<evidence type="ECO:0000313" key="4">
    <source>
        <dbReference type="Proteomes" id="UP000053611"/>
    </source>
</evidence>
<evidence type="ECO:0000313" key="3">
    <source>
        <dbReference type="EMBL" id="KLT43744.1"/>
    </source>
</evidence>
<dbReference type="InterPro" id="IPR012340">
    <property type="entry name" value="NA-bd_OB-fold"/>
</dbReference>
<gene>
    <name evidence="3" type="ORF">CC85DRAFT_284255</name>
</gene>
<dbReference type="Gene3D" id="2.40.50.140">
    <property type="entry name" value="Nucleic acid-binding proteins"/>
    <property type="match status" value="1"/>
</dbReference>
<dbReference type="PANTHER" id="PTHR21641:SF0">
    <property type="entry name" value="RNA-BINDING PROTEIN EIF1AD-RELATED"/>
    <property type="match status" value="1"/>
</dbReference>
<dbReference type="GO" id="GO:0003743">
    <property type="term" value="F:translation initiation factor activity"/>
    <property type="evidence" value="ECO:0007669"/>
    <property type="project" value="InterPro"/>
</dbReference>
<accession>A0A0J1B7L4</accession>
<protein>
    <recommendedName>
        <fullName evidence="5">S1-like domain-containing protein</fullName>
    </recommendedName>
</protein>
<dbReference type="RefSeq" id="XP_018280235.1">
    <property type="nucleotide sequence ID" value="XM_018422676.1"/>
</dbReference>
<dbReference type="OrthoDB" id="1738325at2759"/>
<dbReference type="GO" id="GO:0005634">
    <property type="term" value="C:nucleus"/>
    <property type="evidence" value="ECO:0007669"/>
    <property type="project" value="TreeGrafter"/>
</dbReference>
<dbReference type="PANTHER" id="PTHR21641">
    <property type="entry name" value="TRANSLATION INITIATION FACTOR-RELATED"/>
    <property type="match status" value="1"/>
</dbReference>
<dbReference type="SUPFAM" id="SSF50249">
    <property type="entry name" value="Nucleic acid-binding proteins"/>
    <property type="match status" value="1"/>
</dbReference>
<name>A0A0J1B7L4_9TREE</name>
<dbReference type="GO" id="GO:0003723">
    <property type="term" value="F:RNA binding"/>
    <property type="evidence" value="ECO:0007669"/>
    <property type="project" value="UniProtKB-KW"/>
</dbReference>
<dbReference type="InterPro" id="IPR001253">
    <property type="entry name" value="TIF_eIF-1A"/>
</dbReference>
<dbReference type="SMART" id="SM00652">
    <property type="entry name" value="eIF1a"/>
    <property type="match status" value="1"/>
</dbReference>
<keyword evidence="4" id="KW-1185">Reference proteome</keyword>
<dbReference type="InterPro" id="IPR039294">
    <property type="entry name" value="EIF1AD"/>
</dbReference>
<keyword evidence="1" id="KW-0694">RNA-binding</keyword>
<dbReference type="EMBL" id="KQ087192">
    <property type="protein sequence ID" value="KLT43744.1"/>
    <property type="molecule type" value="Genomic_DNA"/>
</dbReference>
<proteinExistence type="predicted"/>
<sequence length="154" mass="16939">MPPRPRPKAVPSTDYTPSTLPADHHLVRLGGPQGSNQFATEIEGEPELVDMPARVRRTAFAARGSFAIVQLYPKVDDRVAGEIVHIVTGAEVKAWRKVGEWPKKFDEAMAAEQARPSAQREANEEEDSDASLPENTNRRVVHAEPSSDEESDGE</sequence>
<dbReference type="GeneID" id="28983279"/>
<dbReference type="STRING" id="879819.A0A0J1B7L4"/>
<feature type="region of interest" description="Disordered" evidence="2">
    <location>
        <begin position="1"/>
        <end position="23"/>
    </location>
</feature>
<evidence type="ECO:0000256" key="2">
    <source>
        <dbReference type="SAM" id="MobiDB-lite"/>
    </source>
</evidence>
<evidence type="ECO:0008006" key="5">
    <source>
        <dbReference type="Google" id="ProtNLM"/>
    </source>
</evidence>
<organism evidence="3 4">
    <name type="scientific">Cutaneotrichosporon oleaginosum</name>
    <dbReference type="NCBI Taxonomy" id="879819"/>
    <lineage>
        <taxon>Eukaryota</taxon>
        <taxon>Fungi</taxon>
        <taxon>Dikarya</taxon>
        <taxon>Basidiomycota</taxon>
        <taxon>Agaricomycotina</taxon>
        <taxon>Tremellomycetes</taxon>
        <taxon>Trichosporonales</taxon>
        <taxon>Trichosporonaceae</taxon>
        <taxon>Cutaneotrichosporon</taxon>
    </lineage>
</organism>
<feature type="region of interest" description="Disordered" evidence="2">
    <location>
        <begin position="107"/>
        <end position="154"/>
    </location>
</feature>
<reference evidence="3 4" key="1">
    <citation type="submission" date="2015-03" db="EMBL/GenBank/DDBJ databases">
        <title>Genomics and transcriptomics of the oil-accumulating basidiomycete yeast T. oleaginosus allow insights into substrate utilization and the diverse evolutionary trajectories of mating systems in fungi.</title>
        <authorList>
            <consortium name="DOE Joint Genome Institute"/>
            <person name="Kourist R."/>
            <person name="Kracht O."/>
            <person name="Bracharz F."/>
            <person name="Lipzen A."/>
            <person name="Nolan M."/>
            <person name="Ohm R."/>
            <person name="Grigoriev I."/>
            <person name="Sun S."/>
            <person name="Heitman J."/>
            <person name="Bruck T."/>
            <person name="Nowrousian M."/>
        </authorList>
    </citation>
    <scope>NUCLEOTIDE SEQUENCE [LARGE SCALE GENOMIC DNA]</scope>
    <source>
        <strain evidence="3 4">IBC0246</strain>
    </source>
</reference>
<evidence type="ECO:0000256" key="1">
    <source>
        <dbReference type="ARBA" id="ARBA00022884"/>
    </source>
</evidence>
<dbReference type="AlphaFoldDB" id="A0A0J1B7L4"/>
<dbReference type="Proteomes" id="UP000053611">
    <property type="component" value="Unassembled WGS sequence"/>
</dbReference>